<dbReference type="PROSITE" id="PS01208">
    <property type="entry name" value="VWFC_1"/>
    <property type="match status" value="2"/>
</dbReference>
<organism evidence="9 10">
    <name type="scientific">Hemibagrus wyckioides</name>
    <dbReference type="NCBI Taxonomy" id="337641"/>
    <lineage>
        <taxon>Eukaryota</taxon>
        <taxon>Metazoa</taxon>
        <taxon>Chordata</taxon>
        <taxon>Craniata</taxon>
        <taxon>Vertebrata</taxon>
        <taxon>Euteleostomi</taxon>
        <taxon>Actinopterygii</taxon>
        <taxon>Neopterygii</taxon>
        <taxon>Teleostei</taxon>
        <taxon>Ostariophysi</taxon>
        <taxon>Siluriformes</taxon>
        <taxon>Bagridae</taxon>
        <taxon>Hemibagrus</taxon>
    </lineage>
</organism>
<proteinExistence type="predicted"/>
<evidence type="ECO:0000256" key="3">
    <source>
        <dbReference type="ARBA" id="ARBA00022729"/>
    </source>
</evidence>
<evidence type="ECO:0000256" key="7">
    <source>
        <dbReference type="SAM" id="SignalP"/>
    </source>
</evidence>
<dbReference type="OrthoDB" id="6022609at2759"/>
<comment type="caution">
    <text evidence="9">The sequence shown here is derived from an EMBL/GenBank/DDBJ whole genome shotgun (WGS) entry which is preliminary data.</text>
</comment>
<evidence type="ECO:0000256" key="2">
    <source>
        <dbReference type="ARBA" id="ARBA00022525"/>
    </source>
</evidence>
<dbReference type="InterPro" id="IPR001007">
    <property type="entry name" value="VWF_dom"/>
</dbReference>
<keyword evidence="3 7" id="KW-0732">Signal</keyword>
<keyword evidence="4" id="KW-0677">Repeat</keyword>
<feature type="domain" description="VWFC" evidence="8">
    <location>
        <begin position="95"/>
        <end position="152"/>
    </location>
</feature>
<reference evidence="9 10" key="1">
    <citation type="submission" date="2021-06" db="EMBL/GenBank/DDBJ databases">
        <title>Chromosome-level genome assembly of the red-tail catfish (Hemibagrus wyckioides).</title>
        <authorList>
            <person name="Shao F."/>
        </authorList>
    </citation>
    <scope>NUCLEOTIDE SEQUENCE [LARGE SCALE GENOMIC DNA]</scope>
    <source>
        <strain evidence="9">EC202008001</strain>
        <tissue evidence="9">Blood</tissue>
    </source>
</reference>
<evidence type="ECO:0000313" key="9">
    <source>
        <dbReference type="EMBL" id="KAG7329912.1"/>
    </source>
</evidence>
<sequence>MAGLRQLTAWLGIGAFLLCVPSVFCFTVAQDVPCEANGSVYYVGEWYILHSEHCTQCECTAKGPVCARTECTALPDACIHVSHYPTECCPRCEEIGCEYQGEVYEFGQNFQPSECELCFCEKEGTICQVADCAPPACVNPVYQKGICCPDCKDGPNCYVDDSRTQIIPGGEAVWVDSCTKCQCHDGEDVSYWKDNRVATRVATCTRLQNCTVSKGENKNSDTPHHQSV</sequence>
<evidence type="ECO:0000313" key="10">
    <source>
        <dbReference type="Proteomes" id="UP000824219"/>
    </source>
</evidence>
<evidence type="ECO:0000256" key="5">
    <source>
        <dbReference type="ARBA" id="ARBA00023018"/>
    </source>
</evidence>
<accession>A0A9D3NZR2</accession>
<keyword evidence="5" id="KW-0770">Synapse</keyword>
<dbReference type="Pfam" id="PF23331">
    <property type="entry name" value="VWC2L_C"/>
    <property type="match status" value="1"/>
</dbReference>
<dbReference type="PANTHER" id="PTHR46252:SF1">
    <property type="entry name" value="VON WILLEBRAND FACTOR C DOMAIN-CONTAINING PROTEIN 2-LIKE"/>
    <property type="match status" value="1"/>
</dbReference>
<evidence type="ECO:0000259" key="8">
    <source>
        <dbReference type="PROSITE" id="PS50184"/>
    </source>
</evidence>
<keyword evidence="2" id="KW-0964">Secreted</keyword>
<dbReference type="Proteomes" id="UP000824219">
    <property type="component" value="Linkage Group LG07"/>
</dbReference>
<dbReference type="InterPro" id="IPR042979">
    <property type="entry name" value="VWC2/VWC2L"/>
</dbReference>
<keyword evidence="10" id="KW-1185">Reference proteome</keyword>
<dbReference type="GO" id="GO:0005615">
    <property type="term" value="C:extracellular space"/>
    <property type="evidence" value="ECO:0007669"/>
    <property type="project" value="TreeGrafter"/>
</dbReference>
<dbReference type="EMBL" id="JAHKSW010000007">
    <property type="protein sequence ID" value="KAG7329912.1"/>
    <property type="molecule type" value="Genomic_DNA"/>
</dbReference>
<comment type="subcellular location">
    <subcellularLocation>
        <location evidence="1">Secreted</location>
    </subcellularLocation>
    <subcellularLocation>
        <location evidence="6">Synapse</location>
    </subcellularLocation>
</comment>
<name>A0A9D3NZR2_9TELE</name>
<dbReference type="Gene3D" id="6.20.200.20">
    <property type="match status" value="2"/>
</dbReference>
<dbReference type="InterPro" id="IPR057856">
    <property type="entry name" value="VWC2L_C"/>
</dbReference>
<dbReference type="Pfam" id="PF23334">
    <property type="entry name" value="VWC2L_2nd"/>
    <property type="match status" value="1"/>
</dbReference>
<evidence type="ECO:0000256" key="4">
    <source>
        <dbReference type="ARBA" id="ARBA00022737"/>
    </source>
</evidence>
<protein>
    <recommendedName>
        <fullName evidence="8">VWFC domain-containing protein</fullName>
    </recommendedName>
</protein>
<feature type="chain" id="PRO_5039550732" description="VWFC domain-containing protein" evidence="7">
    <location>
        <begin position="26"/>
        <end position="228"/>
    </location>
</feature>
<dbReference type="PROSITE" id="PS50184">
    <property type="entry name" value="VWFC_2"/>
    <property type="match status" value="1"/>
</dbReference>
<dbReference type="AlphaFoldDB" id="A0A9D3NZR2"/>
<dbReference type="PANTHER" id="PTHR46252">
    <property type="entry name" value="BRORIN FAMILY MEMBER"/>
    <property type="match status" value="1"/>
</dbReference>
<feature type="signal peptide" evidence="7">
    <location>
        <begin position="1"/>
        <end position="25"/>
    </location>
</feature>
<dbReference type="GO" id="GO:0030514">
    <property type="term" value="P:negative regulation of BMP signaling pathway"/>
    <property type="evidence" value="ECO:0007669"/>
    <property type="project" value="TreeGrafter"/>
</dbReference>
<dbReference type="GO" id="GO:0045202">
    <property type="term" value="C:synapse"/>
    <property type="evidence" value="ECO:0007669"/>
    <property type="project" value="UniProtKB-SubCell"/>
</dbReference>
<dbReference type="SMART" id="SM00214">
    <property type="entry name" value="VWC"/>
    <property type="match status" value="2"/>
</dbReference>
<dbReference type="GO" id="GO:0032281">
    <property type="term" value="C:AMPA glutamate receptor complex"/>
    <property type="evidence" value="ECO:0007669"/>
    <property type="project" value="TreeGrafter"/>
</dbReference>
<dbReference type="InterPro" id="IPR059152">
    <property type="entry name" value="VWC2L_N"/>
</dbReference>
<evidence type="ECO:0000256" key="1">
    <source>
        <dbReference type="ARBA" id="ARBA00004613"/>
    </source>
</evidence>
<evidence type="ECO:0000256" key="6">
    <source>
        <dbReference type="ARBA" id="ARBA00034103"/>
    </source>
</evidence>
<gene>
    <name evidence="9" type="ORF">KOW79_006134</name>
</gene>
<dbReference type="SUPFAM" id="SSF57603">
    <property type="entry name" value="FnI-like domain"/>
    <property type="match status" value="2"/>
</dbReference>
<dbReference type="Pfam" id="PF23333">
    <property type="entry name" value="VWC2L_1st"/>
    <property type="match status" value="1"/>
</dbReference>